<comment type="caution">
    <text evidence="1">The sequence shown here is derived from an EMBL/GenBank/DDBJ whole genome shotgun (WGS) entry which is preliminary data.</text>
</comment>
<evidence type="ECO:0000313" key="1">
    <source>
        <dbReference type="EMBL" id="PXX96177.1"/>
    </source>
</evidence>
<gene>
    <name evidence="1" type="ORF">DF185_20575</name>
</gene>
<keyword evidence="2" id="KW-1185">Reference proteome</keyword>
<dbReference type="Proteomes" id="UP000248079">
    <property type="component" value="Unassembled WGS sequence"/>
</dbReference>
<evidence type="ECO:0000313" key="2">
    <source>
        <dbReference type="Proteomes" id="UP000248079"/>
    </source>
</evidence>
<proteinExistence type="predicted"/>
<dbReference type="EMBL" id="QFLI01000012">
    <property type="protein sequence ID" value="PXX96177.1"/>
    <property type="molecule type" value="Genomic_DNA"/>
</dbReference>
<dbReference type="AlphaFoldDB" id="A0A2V3ZSR2"/>
<protein>
    <submittedName>
        <fullName evidence="1">Uncharacterized protein</fullName>
    </submittedName>
</protein>
<reference evidence="1 2" key="1">
    <citation type="submission" date="2018-05" db="EMBL/GenBank/DDBJ databases">
        <title>Marinifilum breve JC075T sp. nov., a marine bacterium isolated from Yongle Blue Hole in the South China Sea.</title>
        <authorList>
            <person name="Fu T."/>
        </authorList>
    </citation>
    <scope>NUCLEOTIDE SEQUENCE [LARGE SCALE GENOMIC DNA]</scope>
    <source>
        <strain evidence="1 2">JC075</strain>
    </source>
</reference>
<name>A0A2V3ZSR2_9BACT</name>
<accession>A0A2V3ZSR2</accession>
<sequence length="222" mass="24552">MIFMILAVTKVTAQDTFVVFEKEVRTYSVDEHIGSTYQWSVFAMTDLNTEIINSSIVEFVSGKTSKEVEINWKQAGDYILVIEEFGPCQNLKAHKVSVVTTPTIEFKELASDDCADADNSFATELIAMFDSGTELAESQYPVTVNYRLDGDAADRTATITYADKMLNVLGIIEDENKETINNITIISATNKYGGTLNIIGGKEVHVRTIYALPAKPVITVKN</sequence>
<organism evidence="1 2">
    <name type="scientific">Marinifilum breve</name>
    <dbReference type="NCBI Taxonomy" id="2184082"/>
    <lineage>
        <taxon>Bacteria</taxon>
        <taxon>Pseudomonadati</taxon>
        <taxon>Bacteroidota</taxon>
        <taxon>Bacteroidia</taxon>
        <taxon>Marinilabiliales</taxon>
        <taxon>Marinifilaceae</taxon>
    </lineage>
</organism>